<keyword evidence="9" id="KW-0067">ATP-binding</keyword>
<feature type="domain" description="PAS" evidence="15">
    <location>
        <begin position="498"/>
        <end position="555"/>
    </location>
</feature>
<keyword evidence="7" id="KW-0547">Nucleotide-binding</keyword>
<dbReference type="EC" id="2.7.13.3" evidence="3"/>
<dbReference type="Proteomes" id="UP001324380">
    <property type="component" value="Chromosome"/>
</dbReference>
<dbReference type="InterPro" id="IPR036097">
    <property type="entry name" value="HisK_dim/P_sf"/>
</dbReference>
<dbReference type="Gene3D" id="3.30.565.10">
    <property type="entry name" value="Histidine kinase-like ATPase, C-terminal domain"/>
    <property type="match status" value="1"/>
</dbReference>
<dbReference type="NCBIfam" id="TIGR00229">
    <property type="entry name" value="sensory_box"/>
    <property type="match status" value="1"/>
</dbReference>
<dbReference type="SMART" id="SM00387">
    <property type="entry name" value="HATPase_c"/>
    <property type="match status" value="1"/>
</dbReference>
<reference evidence="16 17" key="1">
    <citation type="submission" date="2023-11" db="EMBL/GenBank/DDBJ databases">
        <title>Analysis of the Genomes of Mucilaginibacter gossypii cycad 4 and M. sabulilitoris SNA2: microbes with the potential for plant growth promotion.</title>
        <authorList>
            <person name="Hirsch A.M."/>
            <person name="Humm E."/>
            <person name="Rubbi M."/>
            <person name="Del Vecchio G."/>
            <person name="Ha S.M."/>
            <person name="Pellegrini M."/>
            <person name="Gunsalus R.P."/>
        </authorList>
    </citation>
    <scope>NUCLEOTIDE SEQUENCE [LARGE SCALE GENOMIC DNA]</scope>
    <source>
        <strain evidence="16 17">SNA2</strain>
    </source>
</reference>
<evidence type="ECO:0000313" key="16">
    <source>
        <dbReference type="EMBL" id="WPU93068.1"/>
    </source>
</evidence>
<dbReference type="SMART" id="SM00388">
    <property type="entry name" value="HisKA"/>
    <property type="match status" value="1"/>
</dbReference>
<sequence length="979" mass="112894">MPIQHSSALPPEMLRVFETLPHPYLILSKELYILTASDAYTQLTGKSRAELREKYLFDVFPKIPDWSSEEGGIAFSLEQVIQTGKPHHLPVTRFDIPNPDDENNLLERYWDTAHTPIFDQDNDICYIIHHTQDVTERVLAERNLKASLEKERKTAERAEQLSRQMEKLFNEMPAQIAIVTGPDLIYAFINPQYEKELFPGRRVLGKPLLLALPEVAGQPIWDALQRVYKTGETYAGNEICIPLAKEIGGKLEDHYFNFVYQAIRDEKGKITGVLSFKYEITELVLAKKRLEQNKGELLVLNEGLAYANEEIQATSEEIQSANEELSATNEELFQAQQNLLKLNDELEERVELRTIELFTAQAEATGQHERLKRFFMQAPAGICVLDGPDFVFELVNPPYQQLFPGRKLTGKPLMDALPELRSQLIGDILKNVYETGETYEGKELLVPMAYTDDGPIEDRYFNFIYQARHDAEHKVDGIMVFVFEVTETVLTRQKEKENEARFRFLLNAIPQQVWTARSNGSLDYVNEVVCDDFGQNAEDIIRHGWQAFIHPDDQQSCLKKWLISLRTGREYMVEFRLKFQDGQYHWHLARAVPMVENGQIILWLGTNTNINIQKNNEQKKDEFLSIASHELKTPLTSIKAFNQLMLRINDPEKQKDFLQKSAAHVLRLEILINDLLDVSRINAGKIEYNMETFNFREMLADSIEGVQHTAPSHRIILEHADDLQYTGDRFRLEQVVNNLLTNAIKYSPDADKVIVNCIVRREDNSLIISVQDFGIGIEEKNLTRLFERYYRVDNTAMRFEGLGLGLFISAEILRRHKGSFWIESKPGVGSTFFFRLLPDTPLKKEPIIQGDYLYQDSTLKLSYNEENARIDADWIGFQNLESIQEGCQQILEMMVKNKVYKILDDNTHLLGNWSEAVDWVSQEWFPAMAKAGLRYFAWVDSHSIFSQLSARKSADPLPRNIDINFFSEVSAAEAWLNEK</sequence>
<dbReference type="EMBL" id="CP139558">
    <property type="protein sequence ID" value="WPU93068.1"/>
    <property type="molecule type" value="Genomic_DNA"/>
</dbReference>
<keyword evidence="8" id="KW-0418">Kinase</keyword>
<dbReference type="InterPro" id="IPR013655">
    <property type="entry name" value="PAS_fold_3"/>
</dbReference>
<keyword evidence="17" id="KW-1185">Reference proteome</keyword>
<dbReference type="SMART" id="SM00086">
    <property type="entry name" value="PAC"/>
    <property type="match status" value="2"/>
</dbReference>
<dbReference type="SUPFAM" id="SSF55874">
    <property type="entry name" value="ATPase domain of HSP90 chaperone/DNA topoisomerase II/histidine kinase"/>
    <property type="match status" value="1"/>
</dbReference>
<comment type="catalytic activity">
    <reaction evidence="1">
        <text>ATP + protein L-histidine = ADP + protein N-phospho-L-histidine.</text>
        <dbReference type="EC" id="2.7.13.3"/>
    </reaction>
</comment>
<feature type="coiled-coil region" evidence="13">
    <location>
        <begin position="304"/>
        <end position="349"/>
    </location>
</feature>
<gene>
    <name evidence="16" type="ORF">SNE25_27495</name>
</gene>
<dbReference type="InterPro" id="IPR003594">
    <property type="entry name" value="HATPase_dom"/>
</dbReference>
<evidence type="ECO:0000259" key="14">
    <source>
        <dbReference type="PROSITE" id="PS50109"/>
    </source>
</evidence>
<dbReference type="CDD" id="cd00130">
    <property type="entry name" value="PAS"/>
    <property type="match status" value="1"/>
</dbReference>
<protein>
    <recommendedName>
        <fullName evidence="3">histidine kinase</fullName>
        <ecNumber evidence="3">2.7.13.3</ecNumber>
    </recommendedName>
</protein>
<dbReference type="InterPro" id="IPR050351">
    <property type="entry name" value="BphY/WalK/GraS-like"/>
</dbReference>
<dbReference type="CDD" id="cd00082">
    <property type="entry name" value="HisKA"/>
    <property type="match status" value="1"/>
</dbReference>
<evidence type="ECO:0000256" key="2">
    <source>
        <dbReference type="ARBA" id="ARBA00004141"/>
    </source>
</evidence>
<dbReference type="PROSITE" id="PS50109">
    <property type="entry name" value="HIS_KIN"/>
    <property type="match status" value="1"/>
</dbReference>
<comment type="subcellular location">
    <subcellularLocation>
        <location evidence="2">Membrane</location>
        <topology evidence="2">Multi-pass membrane protein</topology>
    </subcellularLocation>
</comment>
<dbReference type="PANTHER" id="PTHR42878">
    <property type="entry name" value="TWO-COMPONENT HISTIDINE KINASE"/>
    <property type="match status" value="1"/>
</dbReference>
<keyword evidence="12" id="KW-0472">Membrane</keyword>
<evidence type="ECO:0000256" key="6">
    <source>
        <dbReference type="ARBA" id="ARBA00022692"/>
    </source>
</evidence>
<evidence type="ECO:0000259" key="15">
    <source>
        <dbReference type="PROSITE" id="PS50112"/>
    </source>
</evidence>
<dbReference type="InterPro" id="IPR001610">
    <property type="entry name" value="PAC"/>
</dbReference>
<feature type="domain" description="Histidine kinase" evidence="14">
    <location>
        <begin position="626"/>
        <end position="840"/>
    </location>
</feature>
<evidence type="ECO:0000256" key="13">
    <source>
        <dbReference type="SAM" id="Coils"/>
    </source>
</evidence>
<keyword evidence="10" id="KW-1133">Transmembrane helix</keyword>
<dbReference type="Pfam" id="PF02518">
    <property type="entry name" value="HATPase_c"/>
    <property type="match status" value="1"/>
</dbReference>
<dbReference type="InterPro" id="IPR036890">
    <property type="entry name" value="HATPase_C_sf"/>
</dbReference>
<dbReference type="SUPFAM" id="SSF47384">
    <property type="entry name" value="Homodimeric domain of signal transducing histidine kinase"/>
    <property type="match status" value="1"/>
</dbReference>
<dbReference type="RefSeq" id="WP_321562223.1">
    <property type="nucleotide sequence ID" value="NZ_CP139558.1"/>
</dbReference>
<organism evidence="16 17">
    <name type="scientific">Mucilaginibacter sabulilitoris</name>
    <dbReference type="NCBI Taxonomy" id="1173583"/>
    <lineage>
        <taxon>Bacteria</taxon>
        <taxon>Pseudomonadati</taxon>
        <taxon>Bacteroidota</taxon>
        <taxon>Sphingobacteriia</taxon>
        <taxon>Sphingobacteriales</taxon>
        <taxon>Sphingobacteriaceae</taxon>
        <taxon>Mucilaginibacter</taxon>
    </lineage>
</organism>
<evidence type="ECO:0000256" key="9">
    <source>
        <dbReference type="ARBA" id="ARBA00022840"/>
    </source>
</evidence>
<dbReference type="Pfam" id="PF00512">
    <property type="entry name" value="HisKA"/>
    <property type="match status" value="1"/>
</dbReference>
<evidence type="ECO:0000256" key="8">
    <source>
        <dbReference type="ARBA" id="ARBA00022777"/>
    </source>
</evidence>
<keyword evidence="5" id="KW-0808">Transferase</keyword>
<dbReference type="InterPro" id="IPR000014">
    <property type="entry name" value="PAS"/>
</dbReference>
<name>A0ABZ0TLJ8_9SPHI</name>
<dbReference type="Pfam" id="PF08447">
    <property type="entry name" value="PAS_3"/>
    <property type="match status" value="1"/>
</dbReference>
<keyword evidence="11" id="KW-0902">Two-component regulatory system</keyword>
<dbReference type="SUPFAM" id="SSF55785">
    <property type="entry name" value="PYP-like sensor domain (PAS domain)"/>
    <property type="match status" value="4"/>
</dbReference>
<evidence type="ECO:0000256" key="5">
    <source>
        <dbReference type="ARBA" id="ARBA00022679"/>
    </source>
</evidence>
<evidence type="ECO:0000256" key="11">
    <source>
        <dbReference type="ARBA" id="ARBA00023012"/>
    </source>
</evidence>
<evidence type="ECO:0000313" key="17">
    <source>
        <dbReference type="Proteomes" id="UP001324380"/>
    </source>
</evidence>
<evidence type="ECO:0000256" key="4">
    <source>
        <dbReference type="ARBA" id="ARBA00022553"/>
    </source>
</evidence>
<evidence type="ECO:0000256" key="1">
    <source>
        <dbReference type="ARBA" id="ARBA00000085"/>
    </source>
</evidence>
<evidence type="ECO:0000256" key="7">
    <source>
        <dbReference type="ARBA" id="ARBA00022741"/>
    </source>
</evidence>
<dbReference type="Gene3D" id="3.30.450.20">
    <property type="entry name" value="PAS domain"/>
    <property type="match status" value="4"/>
</dbReference>
<evidence type="ECO:0000256" key="10">
    <source>
        <dbReference type="ARBA" id="ARBA00022989"/>
    </source>
</evidence>
<dbReference type="InterPro" id="IPR013656">
    <property type="entry name" value="PAS_4"/>
</dbReference>
<dbReference type="PRINTS" id="PR00344">
    <property type="entry name" value="BCTRLSENSOR"/>
</dbReference>
<dbReference type="Pfam" id="PF08448">
    <property type="entry name" value="PAS_4"/>
    <property type="match status" value="3"/>
</dbReference>
<dbReference type="InterPro" id="IPR004358">
    <property type="entry name" value="Sig_transdc_His_kin-like_C"/>
</dbReference>
<keyword evidence="6" id="KW-0812">Transmembrane</keyword>
<dbReference type="InterPro" id="IPR035965">
    <property type="entry name" value="PAS-like_dom_sf"/>
</dbReference>
<feature type="coiled-coil region" evidence="13">
    <location>
        <begin position="138"/>
        <end position="171"/>
    </location>
</feature>
<keyword evidence="4" id="KW-0597">Phosphoprotein</keyword>
<dbReference type="PANTHER" id="PTHR42878:SF7">
    <property type="entry name" value="SENSOR HISTIDINE KINASE GLRK"/>
    <property type="match status" value="1"/>
</dbReference>
<accession>A0ABZ0TLJ8</accession>
<keyword evidence="13" id="KW-0175">Coiled coil</keyword>
<evidence type="ECO:0000256" key="12">
    <source>
        <dbReference type="ARBA" id="ARBA00023136"/>
    </source>
</evidence>
<dbReference type="Gene3D" id="1.10.287.130">
    <property type="match status" value="1"/>
</dbReference>
<evidence type="ECO:0000256" key="3">
    <source>
        <dbReference type="ARBA" id="ARBA00012438"/>
    </source>
</evidence>
<dbReference type="InterPro" id="IPR003661">
    <property type="entry name" value="HisK_dim/P_dom"/>
</dbReference>
<dbReference type="PROSITE" id="PS50112">
    <property type="entry name" value="PAS"/>
    <property type="match status" value="1"/>
</dbReference>
<dbReference type="SMART" id="SM00091">
    <property type="entry name" value="PAS"/>
    <property type="match status" value="4"/>
</dbReference>
<proteinExistence type="predicted"/>
<dbReference type="InterPro" id="IPR005467">
    <property type="entry name" value="His_kinase_dom"/>
</dbReference>